<reference evidence="2" key="1">
    <citation type="submission" date="2024-07" db="EMBL/GenBank/DDBJ databases">
        <title>Two chromosome-level genome assemblies of Korean endemic species Abeliophyllum distichum and Forsythia ovata (Oleaceae).</title>
        <authorList>
            <person name="Jang H."/>
        </authorList>
    </citation>
    <scope>NUCLEOTIDE SEQUENCE [LARGE SCALE GENOMIC DNA]</scope>
</reference>
<accession>A0ABD1S8E7</accession>
<keyword evidence="2" id="KW-1185">Reference proteome</keyword>
<proteinExistence type="predicted"/>
<dbReference type="AlphaFoldDB" id="A0ABD1S8E7"/>
<protein>
    <submittedName>
        <fullName evidence="1">Uncharacterized protein</fullName>
    </submittedName>
</protein>
<dbReference type="Proteomes" id="UP001604277">
    <property type="component" value="Unassembled WGS sequence"/>
</dbReference>
<dbReference type="EMBL" id="JBFOLJ010000011">
    <property type="protein sequence ID" value="KAL2496027.1"/>
    <property type="molecule type" value="Genomic_DNA"/>
</dbReference>
<sequence>MASSGSVGRALHKSERPHYMAVVVHKNIDIRFGRKHPLSIVDAPSLQLQELTLNLLILTQDLEDGKLIEVHICQDENTSHAPVLISIMEEVIDTNLYQDYIGNSIQVNGKVNYNGSTRILILTIRYISNFDSLEFSTLDSIKFMDFTSSFMVESLLSLNSSTIGLDYDPTFMASGSIGYGGCAATP</sequence>
<organism evidence="1 2">
    <name type="scientific">Forsythia ovata</name>
    <dbReference type="NCBI Taxonomy" id="205694"/>
    <lineage>
        <taxon>Eukaryota</taxon>
        <taxon>Viridiplantae</taxon>
        <taxon>Streptophyta</taxon>
        <taxon>Embryophyta</taxon>
        <taxon>Tracheophyta</taxon>
        <taxon>Spermatophyta</taxon>
        <taxon>Magnoliopsida</taxon>
        <taxon>eudicotyledons</taxon>
        <taxon>Gunneridae</taxon>
        <taxon>Pentapetalae</taxon>
        <taxon>asterids</taxon>
        <taxon>lamiids</taxon>
        <taxon>Lamiales</taxon>
        <taxon>Oleaceae</taxon>
        <taxon>Forsythieae</taxon>
        <taxon>Forsythia</taxon>
    </lineage>
</organism>
<comment type="caution">
    <text evidence="1">The sequence shown here is derived from an EMBL/GenBank/DDBJ whole genome shotgun (WGS) entry which is preliminary data.</text>
</comment>
<gene>
    <name evidence="1" type="ORF">Fot_39784</name>
</gene>
<name>A0ABD1S8E7_9LAMI</name>
<evidence type="ECO:0000313" key="2">
    <source>
        <dbReference type="Proteomes" id="UP001604277"/>
    </source>
</evidence>
<evidence type="ECO:0000313" key="1">
    <source>
        <dbReference type="EMBL" id="KAL2496027.1"/>
    </source>
</evidence>